<dbReference type="Pfam" id="PF14300">
    <property type="entry name" value="DMP19"/>
    <property type="match status" value="1"/>
</dbReference>
<evidence type="ECO:0000259" key="1">
    <source>
        <dbReference type="Pfam" id="PF14300"/>
    </source>
</evidence>
<evidence type="ECO:0000313" key="3">
    <source>
        <dbReference type="Proteomes" id="UP000664344"/>
    </source>
</evidence>
<feature type="domain" description="DNA mimic protein DMP19 C-terminal" evidence="1">
    <location>
        <begin position="76"/>
        <end position="187"/>
    </location>
</feature>
<name>A0ABS3BDA4_9GAMM</name>
<dbReference type="Gene3D" id="1.20.1420.60">
    <property type="match status" value="1"/>
</dbReference>
<comment type="caution">
    <text evidence="2">The sequence shown here is derived from an EMBL/GenBank/DDBJ whole genome shotgun (WGS) entry which is preliminary data.</text>
</comment>
<reference evidence="2 3" key="1">
    <citation type="submission" date="2021-02" db="EMBL/GenBank/DDBJ databases">
        <title>PHA producing bacteria isolated from coastal sediment in Guangdong, Shenzhen.</title>
        <authorList>
            <person name="Zheng W."/>
            <person name="Yu S."/>
            <person name="Huang Y."/>
        </authorList>
    </citation>
    <scope>NUCLEOTIDE SEQUENCE [LARGE SCALE GENOMIC DNA]</scope>
    <source>
        <strain evidence="2 3">TN21-5</strain>
    </source>
</reference>
<evidence type="ECO:0000313" key="2">
    <source>
        <dbReference type="EMBL" id="MBN7769801.1"/>
    </source>
</evidence>
<dbReference type="Proteomes" id="UP000664344">
    <property type="component" value="Unassembled WGS sequence"/>
</dbReference>
<keyword evidence="3" id="KW-1185">Reference proteome</keyword>
<organism evidence="2 3">
    <name type="scientific">Marinobacter daepoensis</name>
    <dbReference type="NCBI Taxonomy" id="262077"/>
    <lineage>
        <taxon>Bacteria</taxon>
        <taxon>Pseudomonadati</taxon>
        <taxon>Pseudomonadota</taxon>
        <taxon>Gammaproteobacteria</taxon>
        <taxon>Pseudomonadales</taxon>
        <taxon>Marinobacteraceae</taxon>
        <taxon>Marinobacter</taxon>
    </lineage>
</organism>
<accession>A0ABS3BDA4</accession>
<dbReference type="InterPro" id="IPR025402">
    <property type="entry name" value="DMP19_C"/>
</dbReference>
<gene>
    <name evidence="2" type="ORF">JYP53_07805</name>
</gene>
<sequence>MNEKVPCAECGAAILPGTAERTGGLCMPCKNGNRKNIEQAKAYYRRERELDKTCPFRALWRELVDKVYNREGGFSQLTDDEKLYYAVNVLIGEVYNGGFNQYFDNSAGGHYRHAELGLIQLGATHSLELLRQAKATLFGAADVPGNRAERFAALDQFAEPPNLKALNDQFYEDPDALEDKLRAFAEAAGLLRHD</sequence>
<protein>
    <submittedName>
        <fullName evidence="2">DMP19 family protein</fullName>
    </submittedName>
</protein>
<proteinExistence type="predicted"/>
<dbReference type="EMBL" id="JAFKDB010000008">
    <property type="protein sequence ID" value="MBN7769801.1"/>
    <property type="molecule type" value="Genomic_DNA"/>
</dbReference>